<dbReference type="AlphaFoldDB" id="A0A077Y6Y3"/>
<dbReference type="RefSeq" id="XP_022812545.1">
    <property type="nucleotide sequence ID" value="XM_022956679.1"/>
</dbReference>
<dbReference type="VEuPathDB" id="PlasmoDB:PY02996"/>
<dbReference type="VEuPathDB" id="PlasmoDB:PYYM_1202000"/>
<sequence length="296" mass="34673">MDDSLCGKFVLLRTYLPDELNNNITLEFHENSHFKDYCYNKDSGKNECITDIDKITVGFLWLLSEYYLMSQTKNYNENIANPFFLYIISWFSYKLKKYKEHSTTKIYDFYNNNVINNHKYNKFVTDAYRITNLKDILNKKNEFLNITIEDMSNYYDAFKLLCNMHDNVASNEYGETFLNNATNFVSKYANLKYGCNIESTLHNQILSAISTDYNNLKNKCKSCTSLPDITDVSVLASVYTSSSSIGNKLFTVLSIFGAIAFFLGISYKYSLFGFRKRFQKQKLREKIKNIKKKMNH</sequence>
<reference evidence="2" key="2">
    <citation type="submission" date="2014-05" db="EMBL/GenBank/DDBJ databases">
        <authorList>
            <person name="Aslett A.Martin."/>
            <person name="De Silva Nishadi"/>
        </authorList>
    </citation>
    <scope>NUCLEOTIDE SEQUENCE</scope>
    <source>
        <strain evidence="2">YM</strain>
    </source>
</reference>
<dbReference type="Proteomes" id="UP000072904">
    <property type="component" value="Chromosome 12"/>
</dbReference>
<feature type="transmembrane region" description="Helical" evidence="1">
    <location>
        <begin position="249"/>
        <end position="274"/>
    </location>
</feature>
<evidence type="ECO:0000313" key="3">
    <source>
        <dbReference type="EMBL" id="VTZ79827.1"/>
    </source>
</evidence>
<dbReference type="OrthoDB" id="1668162at2759"/>
<name>A0A077Y6Y3_PLAYE</name>
<dbReference type="Proteomes" id="UP000072874">
    <property type="component" value="Chromosome 12"/>
</dbReference>
<dbReference type="EMBL" id="LK934640">
    <property type="protein sequence ID" value="CDU19192.1"/>
    <property type="molecule type" value="Genomic_DNA"/>
</dbReference>
<dbReference type="VEuPathDB" id="PlasmoDB:PY17X_1202600"/>
<gene>
    <name evidence="3" type="ORF">PY17X_1202600</name>
    <name evidence="2" type="ORF">PYYM_1202000</name>
</gene>
<dbReference type="Pfam" id="PF06022">
    <property type="entry name" value="Cir_Bir_Yir"/>
    <property type="match status" value="1"/>
</dbReference>
<dbReference type="GeneID" id="3830180"/>
<dbReference type="KEGG" id="pyo:PY17X_1202600"/>
<organism evidence="2 5">
    <name type="scientific">Plasmodium yoelii</name>
    <dbReference type="NCBI Taxonomy" id="5861"/>
    <lineage>
        <taxon>Eukaryota</taxon>
        <taxon>Sar</taxon>
        <taxon>Alveolata</taxon>
        <taxon>Apicomplexa</taxon>
        <taxon>Aconoidasida</taxon>
        <taxon>Haemosporida</taxon>
        <taxon>Plasmodiidae</taxon>
        <taxon>Plasmodium</taxon>
        <taxon>Plasmodium (Vinckeia)</taxon>
    </lineage>
</organism>
<dbReference type="InterPro" id="IPR006477">
    <property type="entry name" value="Yir_bir_cir"/>
</dbReference>
<dbReference type="EMBL" id="LM993666">
    <property type="protein sequence ID" value="VTZ79827.1"/>
    <property type="molecule type" value="Genomic_DNA"/>
</dbReference>
<dbReference type="NCBIfam" id="TIGR01590">
    <property type="entry name" value="yir-bir-cir_Pla"/>
    <property type="match status" value="1"/>
</dbReference>
<reference evidence="3" key="4">
    <citation type="submission" date="2019-05" db="EMBL/GenBank/DDBJ databases">
        <authorList>
            <consortium name="Pathogen Informatics"/>
        </authorList>
    </citation>
    <scope>NUCLEOTIDE SEQUENCE</scope>
    <source>
        <strain evidence="3">17X</strain>
    </source>
</reference>
<keyword evidence="1" id="KW-0812">Transmembrane</keyword>
<evidence type="ECO:0000313" key="2">
    <source>
        <dbReference type="EMBL" id="CDU19192.1"/>
    </source>
</evidence>
<keyword evidence="1" id="KW-0472">Membrane</keyword>
<evidence type="ECO:0000256" key="1">
    <source>
        <dbReference type="SAM" id="Phobius"/>
    </source>
</evidence>
<dbReference type="VEuPathDB" id="PlasmoDB:Py17XNL_001204896"/>
<reference evidence="4 5" key="1">
    <citation type="journal article" date="2014" name="BMC Biol.">
        <title>A comprehensive evaluation of rodent malaria parasite genomes and gene expression.</title>
        <authorList>
            <person name="Otto T.D."/>
            <person name="Bohme U."/>
            <person name="Jackson A.P."/>
            <person name="Hunt M."/>
            <person name="Franke-Fayard B."/>
            <person name="Hoeijmakers W.A."/>
            <person name="Religa A.A."/>
            <person name="Robertson L."/>
            <person name="Sanders M."/>
            <person name="Ogun S.A."/>
            <person name="Cunningham D."/>
            <person name="Erhart A."/>
            <person name="Billker O."/>
            <person name="Khan S.M."/>
            <person name="Stunnenberg H.G."/>
            <person name="Langhorne J."/>
            <person name="Holder A.A."/>
            <person name="Waters A.P."/>
            <person name="Newbold C.I."/>
            <person name="Pain A."/>
            <person name="Berriman M."/>
            <person name="Janse C.J."/>
        </authorList>
    </citation>
    <scope>NUCLEOTIDE SEQUENCE [LARGE SCALE GENOMIC DNA]</scope>
    <source>
        <strain evidence="3 4">17X</strain>
        <strain evidence="2 5">YM</strain>
    </source>
</reference>
<keyword evidence="1" id="KW-1133">Transmembrane helix</keyword>
<accession>A0A077Y6Y3</accession>
<evidence type="ECO:0000313" key="5">
    <source>
        <dbReference type="Proteomes" id="UP000072904"/>
    </source>
</evidence>
<reference evidence="3" key="3">
    <citation type="submission" date="2014-05" db="EMBL/GenBank/DDBJ databases">
        <authorList>
            <person name="Aslett M.A."/>
            <person name="De Silva N."/>
        </authorList>
    </citation>
    <scope>NUCLEOTIDE SEQUENCE</scope>
    <source>
        <strain evidence="3">17X</strain>
    </source>
</reference>
<evidence type="ECO:0000313" key="4">
    <source>
        <dbReference type="Proteomes" id="UP000072874"/>
    </source>
</evidence>
<proteinExistence type="predicted"/>
<protein>
    <submittedName>
        <fullName evidence="2">YIR protein</fullName>
    </submittedName>
</protein>